<dbReference type="PANTHER" id="PTHR37164">
    <property type="entry name" value="BACTERIOHEMERYTHRIN"/>
    <property type="match status" value="1"/>
</dbReference>
<organism evidence="5 6">
    <name type="scientific">Desulfobacula toluolica (strain DSM 7467 / Tol2)</name>
    <dbReference type="NCBI Taxonomy" id="651182"/>
    <lineage>
        <taxon>Bacteria</taxon>
        <taxon>Pseudomonadati</taxon>
        <taxon>Thermodesulfobacteriota</taxon>
        <taxon>Desulfobacteria</taxon>
        <taxon>Desulfobacterales</taxon>
        <taxon>Desulfobacteraceae</taxon>
        <taxon>Desulfobacula</taxon>
    </lineage>
</organism>
<accession>K0N827</accession>
<dbReference type="NCBIfam" id="NF033749">
    <property type="entry name" value="bact_hemeryth"/>
    <property type="match status" value="1"/>
</dbReference>
<reference evidence="5 6" key="1">
    <citation type="journal article" date="2013" name="Environ. Microbiol.">
        <title>Complete genome, catabolic sub-proteomes and key-metabolites of Desulfobacula toluolica Tol2, a marine, aromatic compound-degrading, sulfate-reducing bacterium.</title>
        <authorList>
            <person name="Wohlbrand L."/>
            <person name="Jacob J.H."/>
            <person name="Kube M."/>
            <person name="Mussmann M."/>
            <person name="Jarling R."/>
            <person name="Beck A."/>
            <person name="Amann R."/>
            <person name="Wilkes H."/>
            <person name="Reinhardt R."/>
            <person name="Rabus R."/>
        </authorList>
    </citation>
    <scope>NUCLEOTIDE SEQUENCE [LARGE SCALE GENOMIC DNA]</scope>
    <source>
        <strain evidence="6">DSM 7467 / Tol2</strain>
    </source>
</reference>
<evidence type="ECO:0000256" key="3">
    <source>
        <dbReference type="ARBA" id="ARBA00023004"/>
    </source>
</evidence>
<protein>
    <submittedName>
        <fullName evidence="5">Hemerythrin family protein, putative oxygen carrier protein</fullName>
    </submittedName>
</protein>
<dbReference type="InterPro" id="IPR035938">
    <property type="entry name" value="Hemerythrin-like_sf"/>
</dbReference>
<dbReference type="Proteomes" id="UP000007347">
    <property type="component" value="Chromosome"/>
</dbReference>
<dbReference type="PANTHER" id="PTHR37164:SF1">
    <property type="entry name" value="BACTERIOHEMERYTHRIN"/>
    <property type="match status" value="1"/>
</dbReference>
<dbReference type="OrthoDB" id="9774644at2"/>
<dbReference type="InterPro" id="IPR050669">
    <property type="entry name" value="Hemerythrin"/>
</dbReference>
<gene>
    <name evidence="5" type="ordered locus">TOL2_C18880</name>
</gene>
<dbReference type="Pfam" id="PF01814">
    <property type="entry name" value="Hemerythrin"/>
    <property type="match status" value="1"/>
</dbReference>
<dbReference type="STRING" id="651182.TOL2_C18880"/>
<dbReference type="InterPro" id="IPR012827">
    <property type="entry name" value="Hemerythrin_metal-bd"/>
</dbReference>
<evidence type="ECO:0000256" key="2">
    <source>
        <dbReference type="ARBA" id="ARBA00022723"/>
    </source>
</evidence>
<dbReference type="HOGENOM" id="CLU_086902_3_1_7"/>
<keyword evidence="6" id="KW-1185">Reference proteome</keyword>
<evidence type="ECO:0000259" key="4">
    <source>
        <dbReference type="Pfam" id="PF01814"/>
    </source>
</evidence>
<keyword evidence="3" id="KW-0408">Iron</keyword>
<dbReference type="AlphaFoldDB" id="K0N827"/>
<dbReference type="EMBL" id="FO203503">
    <property type="protein sequence ID" value="CCK80049.1"/>
    <property type="molecule type" value="Genomic_DNA"/>
</dbReference>
<dbReference type="GO" id="GO:0046872">
    <property type="term" value="F:metal ion binding"/>
    <property type="evidence" value="ECO:0007669"/>
    <property type="project" value="UniProtKB-KW"/>
</dbReference>
<dbReference type="NCBIfam" id="TIGR02481">
    <property type="entry name" value="hemeryth_dom"/>
    <property type="match status" value="1"/>
</dbReference>
<dbReference type="CDD" id="cd12107">
    <property type="entry name" value="Hemerythrin"/>
    <property type="match status" value="1"/>
</dbReference>
<dbReference type="SUPFAM" id="SSF47188">
    <property type="entry name" value="Hemerythrin-like"/>
    <property type="match status" value="1"/>
</dbReference>
<dbReference type="KEGG" id="dto:TOL2_C18880"/>
<dbReference type="Gene3D" id="1.20.120.50">
    <property type="entry name" value="Hemerythrin-like"/>
    <property type="match status" value="1"/>
</dbReference>
<evidence type="ECO:0000256" key="1">
    <source>
        <dbReference type="ARBA" id="ARBA00010587"/>
    </source>
</evidence>
<dbReference type="RefSeq" id="WP_014957382.1">
    <property type="nucleotide sequence ID" value="NC_018645.1"/>
</dbReference>
<evidence type="ECO:0000313" key="6">
    <source>
        <dbReference type="Proteomes" id="UP000007347"/>
    </source>
</evidence>
<keyword evidence="2" id="KW-0479">Metal-binding</keyword>
<proteinExistence type="inferred from homology"/>
<sequence length="145" mass="17373">MIDIEKIEWDPKYSVDIEEIDVHQKKMFELFNQLIDMKKTKTDNKDCINMISDINEYSKFYFSSEERYLKKKGYPDFGAHAKAHRQFTKASITLRREISDDIGNLTGEVIKELRDWLIDHILTLDSLYIPFLRIDKYIEDSKRKN</sequence>
<comment type="similarity">
    <text evidence="1">Belongs to the hemerythrin family.</text>
</comment>
<name>K0N827_DESTT</name>
<dbReference type="InterPro" id="IPR012312">
    <property type="entry name" value="Hemerythrin-like"/>
</dbReference>
<evidence type="ECO:0000313" key="5">
    <source>
        <dbReference type="EMBL" id="CCK80049.1"/>
    </source>
</evidence>
<feature type="domain" description="Hemerythrin-like" evidence="4">
    <location>
        <begin position="17"/>
        <end position="132"/>
    </location>
</feature>